<evidence type="ECO:0000256" key="1">
    <source>
        <dbReference type="ARBA" id="ARBA00022475"/>
    </source>
</evidence>
<keyword evidence="6 8" id="KW-1133">Transmembrane helix</keyword>
<evidence type="ECO:0000256" key="2">
    <source>
        <dbReference type="ARBA" id="ARBA00022654"/>
    </source>
</evidence>
<keyword evidence="5" id="KW-0378">Hydrolase</keyword>
<dbReference type="Pfam" id="PF04647">
    <property type="entry name" value="AgrB"/>
    <property type="match status" value="1"/>
</dbReference>
<dbReference type="STRING" id="39060.SAMN05660706_10359"/>
<dbReference type="GO" id="GO:0009372">
    <property type="term" value="P:quorum sensing"/>
    <property type="evidence" value="ECO:0007669"/>
    <property type="project" value="UniProtKB-KW"/>
</dbReference>
<name>A0A1I6CY81_9FIRM</name>
<dbReference type="GO" id="GO:0006508">
    <property type="term" value="P:proteolysis"/>
    <property type="evidence" value="ECO:0007669"/>
    <property type="project" value="UniProtKB-KW"/>
</dbReference>
<organism evidence="9 10">
    <name type="scientific">Desulfoscipio geothermicus DSM 3669</name>
    <dbReference type="NCBI Taxonomy" id="1121426"/>
    <lineage>
        <taxon>Bacteria</taxon>
        <taxon>Bacillati</taxon>
        <taxon>Bacillota</taxon>
        <taxon>Clostridia</taxon>
        <taxon>Eubacteriales</taxon>
        <taxon>Desulfallaceae</taxon>
        <taxon>Desulfoscipio</taxon>
    </lineage>
</organism>
<accession>A0A1I6CY81</accession>
<reference evidence="10" key="1">
    <citation type="submission" date="2016-10" db="EMBL/GenBank/DDBJ databases">
        <authorList>
            <person name="Varghese N."/>
            <person name="Submissions S."/>
        </authorList>
    </citation>
    <scope>NUCLEOTIDE SEQUENCE [LARGE SCALE GENOMIC DNA]</scope>
    <source>
        <strain evidence="10">DSM 3669</strain>
    </source>
</reference>
<feature type="transmembrane region" description="Helical" evidence="8">
    <location>
        <begin position="45"/>
        <end position="69"/>
    </location>
</feature>
<feature type="transmembrane region" description="Helical" evidence="8">
    <location>
        <begin position="75"/>
        <end position="92"/>
    </location>
</feature>
<evidence type="ECO:0000256" key="4">
    <source>
        <dbReference type="ARBA" id="ARBA00022692"/>
    </source>
</evidence>
<evidence type="ECO:0000256" key="7">
    <source>
        <dbReference type="ARBA" id="ARBA00023136"/>
    </source>
</evidence>
<dbReference type="Proteomes" id="UP000199584">
    <property type="component" value="Unassembled WGS sequence"/>
</dbReference>
<feature type="transmembrane region" description="Helical" evidence="8">
    <location>
        <begin position="126"/>
        <end position="151"/>
    </location>
</feature>
<evidence type="ECO:0000256" key="3">
    <source>
        <dbReference type="ARBA" id="ARBA00022670"/>
    </source>
</evidence>
<evidence type="ECO:0000313" key="9">
    <source>
        <dbReference type="EMBL" id="SFQ98196.1"/>
    </source>
</evidence>
<evidence type="ECO:0000256" key="8">
    <source>
        <dbReference type="SAM" id="Phobius"/>
    </source>
</evidence>
<evidence type="ECO:0000313" key="10">
    <source>
        <dbReference type="Proteomes" id="UP000199584"/>
    </source>
</evidence>
<dbReference type="GO" id="GO:0008233">
    <property type="term" value="F:peptidase activity"/>
    <property type="evidence" value="ECO:0007669"/>
    <property type="project" value="UniProtKB-KW"/>
</dbReference>
<dbReference type="EMBL" id="FOYM01000003">
    <property type="protein sequence ID" value="SFQ98196.1"/>
    <property type="molecule type" value="Genomic_DNA"/>
</dbReference>
<protein>
    <submittedName>
        <fullName evidence="9">Accessory gene regulator protein AgrB</fullName>
    </submittedName>
</protein>
<keyword evidence="7 8" id="KW-0472">Membrane</keyword>
<keyword evidence="1" id="KW-1003">Cell membrane</keyword>
<keyword evidence="2" id="KW-0673">Quorum sensing</keyword>
<sequence>MLDYKHQIKVYRRERYPLLSSIDALSRYLAQESGHAGDADRHAEVIVYAIKVVLLNAAATAGIILLAWLTDTVKVSLTALAAFITLRIFAGSRYHLRPFACWLLTVTVFPGLGCLSVAGAPRLLDYMHIFTALGLIFTLYVTIAFAPATIASKQFSTRKRRKLKTMAVTGIVCWAAVLLAPNTVFYTDPAIHLAVVAGLVAQAVSLLPVQIRAGGDR</sequence>
<evidence type="ECO:0000256" key="5">
    <source>
        <dbReference type="ARBA" id="ARBA00022801"/>
    </source>
</evidence>
<keyword evidence="4 8" id="KW-0812">Transmembrane</keyword>
<proteinExistence type="predicted"/>
<feature type="transmembrane region" description="Helical" evidence="8">
    <location>
        <begin position="99"/>
        <end position="120"/>
    </location>
</feature>
<dbReference type="AlphaFoldDB" id="A0A1I6CY81"/>
<dbReference type="InterPro" id="IPR006741">
    <property type="entry name" value="AgrB"/>
</dbReference>
<dbReference type="GO" id="GO:0016020">
    <property type="term" value="C:membrane"/>
    <property type="evidence" value="ECO:0007669"/>
    <property type="project" value="InterPro"/>
</dbReference>
<gene>
    <name evidence="9" type="ORF">SAMN05660706_10359</name>
</gene>
<keyword evidence="3" id="KW-0645">Protease</keyword>
<feature type="transmembrane region" description="Helical" evidence="8">
    <location>
        <begin position="190"/>
        <end position="209"/>
    </location>
</feature>
<evidence type="ECO:0000256" key="6">
    <source>
        <dbReference type="ARBA" id="ARBA00022989"/>
    </source>
</evidence>
<keyword evidence="10" id="KW-1185">Reference proteome</keyword>
<feature type="transmembrane region" description="Helical" evidence="8">
    <location>
        <begin position="163"/>
        <end position="184"/>
    </location>
</feature>